<dbReference type="PANTHER" id="PTHR43157:SF31">
    <property type="entry name" value="PHOSPHATIDYLINOSITOL-GLYCAN BIOSYNTHESIS CLASS F PROTEIN"/>
    <property type="match status" value="1"/>
</dbReference>
<sequence length="332" mass="37058">MDIETTESDSFVNYVLVVVVLSAATYLVRRYFKGAQFNERVSAKGLVAVVTGANSGIGLETVRGLNLAKAKVYMLCRNEERGAEAKIKLAQMGCDATRLINIRCDLADFSSIRECADEILKDEDKIDILICNAGVMFYPRYEKTVDGHEMTWQSNHLGHFLLTHLLLPAMEKAPKARIIIVSSNLHRKSKSLDLATIDDKKKFGLFDPYNRSKLANVMHARGLSRRLHRLGIHNVTVNSLHPGAVNSNLARSTPLLKTPLRQITAPLRWFFLKTDRDGAQTSLYLALSKKVDGISGKYFADCKLATENPLALNDQACDDLYNYSMEQCGITD</sequence>
<name>A0A7I4YT82_HAECO</name>
<dbReference type="PANTHER" id="PTHR43157">
    <property type="entry name" value="PHOSPHATIDYLINOSITOL-GLYCAN BIOSYNTHESIS CLASS F PROTEIN-RELATED"/>
    <property type="match status" value="1"/>
</dbReference>
<proteinExistence type="predicted"/>
<keyword evidence="2" id="KW-1133">Transmembrane helix</keyword>
<evidence type="ECO:0000256" key="1">
    <source>
        <dbReference type="ARBA" id="ARBA00023002"/>
    </source>
</evidence>
<dbReference type="Proteomes" id="UP000025227">
    <property type="component" value="Unplaced"/>
</dbReference>
<evidence type="ECO:0000313" key="4">
    <source>
        <dbReference type="WBParaSite" id="HCON_00131890-00001"/>
    </source>
</evidence>
<dbReference type="AlphaFoldDB" id="A0A7I4YT82"/>
<evidence type="ECO:0000256" key="2">
    <source>
        <dbReference type="SAM" id="Phobius"/>
    </source>
</evidence>
<keyword evidence="3" id="KW-1185">Reference proteome</keyword>
<dbReference type="InterPro" id="IPR036291">
    <property type="entry name" value="NAD(P)-bd_dom_sf"/>
</dbReference>
<dbReference type="OrthoDB" id="191139at2759"/>
<reference evidence="4" key="1">
    <citation type="submission" date="2020-12" db="UniProtKB">
        <authorList>
            <consortium name="WormBaseParasite"/>
        </authorList>
    </citation>
    <scope>IDENTIFICATION</scope>
    <source>
        <strain evidence="4">MHco3</strain>
    </source>
</reference>
<evidence type="ECO:0000313" key="3">
    <source>
        <dbReference type="Proteomes" id="UP000025227"/>
    </source>
</evidence>
<dbReference type="CDD" id="cd05327">
    <property type="entry name" value="retinol-DH_like_SDR_c_like"/>
    <property type="match status" value="1"/>
</dbReference>
<dbReference type="OMA" id="FTELMRY"/>
<dbReference type="Gene3D" id="3.40.50.720">
    <property type="entry name" value="NAD(P)-binding Rossmann-like Domain"/>
    <property type="match status" value="1"/>
</dbReference>
<accession>A0A7I4YT82</accession>
<dbReference type="Pfam" id="PF00106">
    <property type="entry name" value="adh_short"/>
    <property type="match status" value="1"/>
</dbReference>
<dbReference type="InterPro" id="IPR002347">
    <property type="entry name" value="SDR_fam"/>
</dbReference>
<protein>
    <submittedName>
        <fullName evidence="4">Retinol dehydrogenase 12</fullName>
    </submittedName>
</protein>
<dbReference type="PRINTS" id="PR00081">
    <property type="entry name" value="GDHRDH"/>
</dbReference>
<organism evidence="3 4">
    <name type="scientific">Haemonchus contortus</name>
    <name type="common">Barber pole worm</name>
    <dbReference type="NCBI Taxonomy" id="6289"/>
    <lineage>
        <taxon>Eukaryota</taxon>
        <taxon>Metazoa</taxon>
        <taxon>Ecdysozoa</taxon>
        <taxon>Nematoda</taxon>
        <taxon>Chromadorea</taxon>
        <taxon>Rhabditida</taxon>
        <taxon>Rhabditina</taxon>
        <taxon>Rhabditomorpha</taxon>
        <taxon>Strongyloidea</taxon>
        <taxon>Trichostrongylidae</taxon>
        <taxon>Haemonchus</taxon>
    </lineage>
</organism>
<feature type="transmembrane region" description="Helical" evidence="2">
    <location>
        <begin position="12"/>
        <end position="32"/>
    </location>
</feature>
<dbReference type="SUPFAM" id="SSF51735">
    <property type="entry name" value="NAD(P)-binding Rossmann-fold domains"/>
    <property type="match status" value="1"/>
</dbReference>
<keyword evidence="2" id="KW-0812">Transmembrane</keyword>
<keyword evidence="1" id="KW-0560">Oxidoreductase</keyword>
<dbReference type="GO" id="GO:0016491">
    <property type="term" value="F:oxidoreductase activity"/>
    <property type="evidence" value="ECO:0007669"/>
    <property type="project" value="UniProtKB-KW"/>
</dbReference>
<keyword evidence="2" id="KW-0472">Membrane</keyword>
<dbReference type="WBParaSite" id="HCON_00131890-00001">
    <property type="protein sequence ID" value="HCON_00131890-00001"/>
    <property type="gene ID" value="HCON_00131890"/>
</dbReference>